<protein>
    <submittedName>
        <fullName evidence="9">CDP-glycerol--glycerophosphate glycerophosphotransferase</fullName>
    </submittedName>
    <submittedName>
        <fullName evidence="8">CDP-glycerol: N-acetyl-beta-D-mannosaminyl-14-N-acetyl-D-glucosaminyldiphosphoundecaprenyl</fullName>
    </submittedName>
</protein>
<dbReference type="InterPro" id="IPR051612">
    <property type="entry name" value="Teichoic_Acid_Biosynth"/>
</dbReference>
<dbReference type="PANTHER" id="PTHR37316">
    <property type="entry name" value="TEICHOIC ACID GLYCEROL-PHOSPHATE PRIMASE"/>
    <property type="match status" value="1"/>
</dbReference>
<dbReference type="SUPFAM" id="SSF53756">
    <property type="entry name" value="UDP-Glycosyltransferase/glycogen phosphorylase"/>
    <property type="match status" value="1"/>
</dbReference>
<comment type="caution">
    <text evidence="9">The sequence shown here is derived from an EMBL/GenBank/DDBJ whole genome shotgun (WGS) entry which is preliminary data.</text>
</comment>
<evidence type="ECO:0000313" key="10">
    <source>
        <dbReference type="Proteomes" id="UP000076442"/>
    </source>
</evidence>
<dbReference type="GO" id="GO:0019350">
    <property type="term" value="P:teichoic acid biosynthetic process"/>
    <property type="evidence" value="ECO:0007669"/>
    <property type="project" value="UniProtKB-KW"/>
</dbReference>
<evidence type="ECO:0000313" key="9">
    <source>
        <dbReference type="EMBL" id="MBO3796117.1"/>
    </source>
</evidence>
<dbReference type="RefSeq" id="WP_042975191.1">
    <property type="nucleotide sequence ID" value="NZ_JAGFPW010000020.1"/>
</dbReference>
<keyword evidence="3" id="KW-1003">Cell membrane</keyword>
<evidence type="ECO:0000256" key="3">
    <source>
        <dbReference type="ARBA" id="ARBA00022475"/>
    </source>
</evidence>
<accession>A0A165AQ81</accession>
<dbReference type="InterPro" id="IPR007554">
    <property type="entry name" value="Glycerophosphate_synth"/>
</dbReference>
<keyword evidence="7" id="KW-0812">Transmembrane</keyword>
<reference evidence="8 10" key="1">
    <citation type="submission" date="2015-09" db="EMBL/GenBank/DDBJ databases">
        <title>Spore heat resistance.</title>
        <authorList>
            <person name="Boekhorst J."/>
            <person name="Berendsen E.M."/>
            <person name="Wells-Bennik M.H."/>
            <person name="Kuipers O.P."/>
        </authorList>
    </citation>
    <scope>NUCLEOTIDE SEQUENCE [LARGE SCALE GENOMIC DNA]</scope>
    <source>
        <strain evidence="8 10">B4122</strain>
    </source>
</reference>
<dbReference type="AlphaFoldDB" id="A0A165AQ81"/>
<dbReference type="GO" id="GO:0047355">
    <property type="term" value="F:CDP-glycerol glycerophosphotransferase activity"/>
    <property type="evidence" value="ECO:0007669"/>
    <property type="project" value="InterPro"/>
</dbReference>
<gene>
    <name evidence="8" type="ORF">B4122_1859</name>
    <name evidence="9" type="ORF">J5227_17810</name>
</gene>
<dbReference type="Proteomes" id="UP000665181">
    <property type="component" value="Unassembled WGS sequence"/>
</dbReference>
<keyword evidence="7" id="KW-1133">Transmembrane helix</keyword>
<evidence type="ECO:0000313" key="8">
    <source>
        <dbReference type="EMBL" id="KZD92520.1"/>
    </source>
</evidence>
<reference evidence="9" key="2">
    <citation type="submission" date="2021-03" db="EMBL/GenBank/DDBJ databases">
        <title>Isolation of Bacillus subtilis from fermented food sample.</title>
        <authorList>
            <person name="Lakshmanan V."/>
            <person name="Athira K."/>
            <person name="Rajagopal K."/>
        </authorList>
    </citation>
    <scope>NUCLEOTIDE SEQUENCE</scope>
    <source>
        <strain evidence="9">S1</strain>
    </source>
</reference>
<dbReference type="EMBL" id="LJZV01000010">
    <property type="protein sequence ID" value="KZD92520.1"/>
    <property type="molecule type" value="Genomic_DNA"/>
</dbReference>
<dbReference type="Gene3D" id="3.40.50.12580">
    <property type="match status" value="1"/>
</dbReference>
<dbReference type="GO" id="GO:0005886">
    <property type="term" value="C:plasma membrane"/>
    <property type="evidence" value="ECO:0007669"/>
    <property type="project" value="UniProtKB-SubCell"/>
</dbReference>
<evidence type="ECO:0000256" key="5">
    <source>
        <dbReference type="ARBA" id="ARBA00022944"/>
    </source>
</evidence>
<name>A0A165AQ81_BACIU</name>
<comment type="subcellular location">
    <subcellularLocation>
        <location evidence="1">Cell membrane</location>
        <topology evidence="1">Peripheral membrane protein</topology>
    </subcellularLocation>
</comment>
<evidence type="ECO:0000256" key="1">
    <source>
        <dbReference type="ARBA" id="ARBA00004202"/>
    </source>
</evidence>
<keyword evidence="6 7" id="KW-0472">Membrane</keyword>
<evidence type="ECO:0000313" key="11">
    <source>
        <dbReference type="Proteomes" id="UP000665181"/>
    </source>
</evidence>
<organism evidence="9 11">
    <name type="scientific">Bacillus subtilis</name>
    <dbReference type="NCBI Taxonomy" id="1423"/>
    <lineage>
        <taxon>Bacteria</taxon>
        <taxon>Bacillati</taxon>
        <taxon>Bacillota</taxon>
        <taxon>Bacilli</taxon>
        <taxon>Bacillales</taxon>
        <taxon>Bacillaceae</taxon>
        <taxon>Bacillus</taxon>
    </lineage>
</organism>
<keyword evidence="5" id="KW-0777">Teichoic acid biosynthesis</keyword>
<evidence type="ECO:0000256" key="2">
    <source>
        <dbReference type="ARBA" id="ARBA00010488"/>
    </source>
</evidence>
<evidence type="ECO:0000256" key="6">
    <source>
        <dbReference type="ARBA" id="ARBA00023136"/>
    </source>
</evidence>
<evidence type="ECO:0000256" key="7">
    <source>
        <dbReference type="SAM" id="Phobius"/>
    </source>
</evidence>
<comment type="similarity">
    <text evidence="2">Belongs to the CDP-glycerol glycerophosphotransferase family.</text>
</comment>
<sequence>MKSWFAFFYYVFIKVIGALLFWVKPGSQVTLLVSFPDNARAILKEYQMGHYSFPIHVLLTQHAKSLETEFPELTFSVINEKHPLHIYKAVFSMLSSKAVIVDNYFVLTTVLTCRPDIECIQVWHANGAFKRFGLKDINTQNRSRADVRRFRKVYASFDRIVVGSEHMADIFKEFFDIKGDKFLRFGVPLTDAYYEVKENSNDLKSKYHLPAEKKIILYAPTFRDHQFESFSLPFSEKQLQHDLKGEYLLAVKLHPVMKQSAELPGDSAWIKDVSDLPLADLLKMSDLLISDYSSVPFEFALLDKPILFYTYDMEAYNRTRGLIRHYTEVIPGVPCRDSGMLLDQLKDMNRLQAEVERFSREWNLYSRGNASKLLLSYVNEKSS</sequence>
<evidence type="ECO:0000256" key="4">
    <source>
        <dbReference type="ARBA" id="ARBA00022679"/>
    </source>
</evidence>
<dbReference type="Pfam" id="PF04464">
    <property type="entry name" value="Glyphos_transf"/>
    <property type="match status" value="1"/>
</dbReference>
<feature type="transmembrane region" description="Helical" evidence="7">
    <location>
        <begin position="7"/>
        <end position="23"/>
    </location>
</feature>
<dbReference type="Gene3D" id="3.40.50.11820">
    <property type="match status" value="1"/>
</dbReference>
<dbReference type="PANTHER" id="PTHR37316:SF1">
    <property type="entry name" value="TEICHOIC ACID GLYCEROL-PHOSPHATE PRIMASE"/>
    <property type="match status" value="1"/>
</dbReference>
<dbReference type="InterPro" id="IPR043148">
    <property type="entry name" value="TagF_C"/>
</dbReference>
<dbReference type="InterPro" id="IPR043149">
    <property type="entry name" value="TagF_N"/>
</dbReference>
<keyword evidence="4 9" id="KW-0808">Transferase</keyword>
<proteinExistence type="inferred from homology"/>
<dbReference type="EMBL" id="JAGFPW010000020">
    <property type="protein sequence ID" value="MBO3796117.1"/>
    <property type="molecule type" value="Genomic_DNA"/>
</dbReference>
<dbReference type="Proteomes" id="UP000076442">
    <property type="component" value="Unassembled WGS sequence"/>
</dbReference>